<comment type="caution">
    <text evidence="1">The sequence shown here is derived from an EMBL/GenBank/DDBJ whole genome shotgun (WGS) entry which is preliminary data.</text>
</comment>
<sequence length="148" mass="17469">MVDELIKIYDRDIDRLQYEIETFDQEDNLWKTMDGISNSAGNLCLHLIGNLRTYIGKNMGNFSYTRNRDAEFNSKDIPKQKLIEQIDETKHIVLGTLRNLEAKKLEENHLEDVLGFKMTNRFFLIHLAAHLSYHLGQINYLRRILEKN</sequence>
<dbReference type="InterPro" id="IPR011466">
    <property type="entry name" value="DUF1572"/>
</dbReference>
<organism evidence="1 2">
    <name type="scientific">Pontibacter cellulosilyticus</name>
    <dbReference type="NCBI Taxonomy" id="1720253"/>
    <lineage>
        <taxon>Bacteria</taxon>
        <taxon>Pseudomonadati</taxon>
        <taxon>Bacteroidota</taxon>
        <taxon>Cytophagia</taxon>
        <taxon>Cytophagales</taxon>
        <taxon>Hymenobacteraceae</taxon>
        <taxon>Pontibacter</taxon>
    </lineage>
</organism>
<protein>
    <submittedName>
        <fullName evidence="1">DUF1572 family protein</fullName>
    </submittedName>
</protein>
<evidence type="ECO:0000313" key="2">
    <source>
        <dbReference type="Proteomes" id="UP000603640"/>
    </source>
</evidence>
<dbReference type="Gene3D" id="1.20.120.450">
    <property type="entry name" value="dinb family like domain"/>
    <property type="match status" value="1"/>
</dbReference>
<gene>
    <name evidence="1" type="ORF">H8S84_05970</name>
</gene>
<name>A0A923SMN9_9BACT</name>
<dbReference type="RefSeq" id="WP_187066326.1">
    <property type="nucleotide sequence ID" value="NZ_JACRVF010000001.1"/>
</dbReference>
<dbReference type="Proteomes" id="UP000603640">
    <property type="component" value="Unassembled WGS sequence"/>
</dbReference>
<proteinExistence type="predicted"/>
<dbReference type="SUPFAM" id="SSF109854">
    <property type="entry name" value="DinB/YfiT-like putative metalloenzymes"/>
    <property type="match status" value="1"/>
</dbReference>
<accession>A0A923SMN9</accession>
<dbReference type="EMBL" id="JACRVF010000001">
    <property type="protein sequence ID" value="MBC5992380.1"/>
    <property type="molecule type" value="Genomic_DNA"/>
</dbReference>
<reference evidence="1" key="1">
    <citation type="submission" date="2020-08" db="EMBL/GenBank/DDBJ databases">
        <title>Pontibacter sp. SD6 16S ribosomal RNA gene Genome sequencing and assembly.</title>
        <authorList>
            <person name="Kang M."/>
        </authorList>
    </citation>
    <scope>NUCLEOTIDE SEQUENCE</scope>
    <source>
        <strain evidence="1">SD6</strain>
    </source>
</reference>
<dbReference type="Pfam" id="PF07609">
    <property type="entry name" value="DUF1572"/>
    <property type="match status" value="1"/>
</dbReference>
<dbReference type="AlphaFoldDB" id="A0A923SMN9"/>
<dbReference type="InterPro" id="IPR034660">
    <property type="entry name" value="DinB/YfiT-like"/>
</dbReference>
<keyword evidence="2" id="KW-1185">Reference proteome</keyword>
<evidence type="ECO:0000313" key="1">
    <source>
        <dbReference type="EMBL" id="MBC5992380.1"/>
    </source>
</evidence>